<accession>A0A8X6R5D1</accession>
<dbReference type="AlphaFoldDB" id="A0A8X6R5D1"/>
<dbReference type="EMBL" id="BMAW01037997">
    <property type="protein sequence ID" value="GFU50701.1"/>
    <property type="molecule type" value="Genomic_DNA"/>
</dbReference>
<proteinExistence type="predicted"/>
<evidence type="ECO:0000313" key="2">
    <source>
        <dbReference type="Proteomes" id="UP000887013"/>
    </source>
</evidence>
<name>A0A8X6R5D1_NEPPI</name>
<keyword evidence="2" id="KW-1185">Reference proteome</keyword>
<dbReference type="Proteomes" id="UP000887013">
    <property type="component" value="Unassembled WGS sequence"/>
</dbReference>
<feature type="non-terminal residue" evidence="1">
    <location>
        <position position="1"/>
    </location>
</feature>
<reference evidence="1" key="1">
    <citation type="submission" date="2020-08" db="EMBL/GenBank/DDBJ databases">
        <title>Multicomponent nature underlies the extraordinary mechanical properties of spider dragline silk.</title>
        <authorList>
            <person name="Kono N."/>
            <person name="Nakamura H."/>
            <person name="Mori M."/>
            <person name="Yoshida Y."/>
            <person name="Ohtoshi R."/>
            <person name="Malay A.D."/>
            <person name="Moran D.A.P."/>
            <person name="Tomita M."/>
            <person name="Numata K."/>
            <person name="Arakawa K."/>
        </authorList>
    </citation>
    <scope>NUCLEOTIDE SEQUENCE</scope>
</reference>
<protein>
    <submittedName>
        <fullName evidence="1">Uncharacterized protein</fullName>
    </submittedName>
</protein>
<evidence type="ECO:0000313" key="1">
    <source>
        <dbReference type="EMBL" id="GFU50701.1"/>
    </source>
</evidence>
<organism evidence="1 2">
    <name type="scientific">Nephila pilipes</name>
    <name type="common">Giant wood spider</name>
    <name type="synonym">Nephila maculata</name>
    <dbReference type="NCBI Taxonomy" id="299642"/>
    <lineage>
        <taxon>Eukaryota</taxon>
        <taxon>Metazoa</taxon>
        <taxon>Ecdysozoa</taxon>
        <taxon>Arthropoda</taxon>
        <taxon>Chelicerata</taxon>
        <taxon>Arachnida</taxon>
        <taxon>Araneae</taxon>
        <taxon>Araneomorphae</taxon>
        <taxon>Entelegynae</taxon>
        <taxon>Araneoidea</taxon>
        <taxon>Nephilidae</taxon>
        <taxon>Nephila</taxon>
    </lineage>
</organism>
<gene>
    <name evidence="1" type="ORF">NPIL_427651</name>
</gene>
<sequence length="50" mass="5536">SMLGLILIPYPSAPPMSGIVAPQRYGPQLVRLKLADLHRLQDRFLNTSCS</sequence>
<comment type="caution">
    <text evidence="1">The sequence shown here is derived from an EMBL/GenBank/DDBJ whole genome shotgun (WGS) entry which is preliminary data.</text>
</comment>